<evidence type="ECO:0000313" key="12">
    <source>
        <dbReference type="Proteomes" id="UP000386847"/>
    </source>
</evidence>
<evidence type="ECO:0000256" key="5">
    <source>
        <dbReference type="ARBA" id="ARBA00022692"/>
    </source>
</evidence>
<sequence>MTGGLTRVGAITRKEFRHLVRDPRSLAVVLLLPVIELVLFAYAISFDVDNLPTVVVDQDHSAASQAYVRTYSASSFFDVQGSATGLAQVDDLFRENRVRAAVVVPAGFGRAVAAGEKAQVAVLVDGADVQAARIGQAYAIALNARYGAQLTAAWADRQGIATTGGIGLLEPRSRTWYNPERRSSLFLIPGLVVVIIMIVTVQQTATSLVRERDLHTYEQMQVSPLRPAELLVGKMLPWTLLAFLDLSIIVALGLGVFGVPLRGSVLLLGVASAVFILACLALGLIVSAVSPSMETANVLALMIAFLPSFLLSGLAFPLGSIPVWLRWLSYAFPGRYMVSISHGVFLRGAGFAELWQPLVQLAGYALLVGTVATVLSRRRTS</sequence>
<dbReference type="Proteomes" id="UP000386847">
    <property type="component" value="Chromosome"/>
</dbReference>
<evidence type="ECO:0000313" key="11">
    <source>
        <dbReference type="EMBL" id="QGF24662.1"/>
    </source>
</evidence>
<name>A0A5Q2FCL4_9ACTN</name>
<evidence type="ECO:0000256" key="4">
    <source>
        <dbReference type="ARBA" id="ARBA00022475"/>
    </source>
</evidence>
<dbReference type="RefSeq" id="WP_153573191.1">
    <property type="nucleotide sequence ID" value="NZ_CP045725.1"/>
</dbReference>
<keyword evidence="12" id="KW-1185">Reference proteome</keyword>
<evidence type="ECO:0000256" key="3">
    <source>
        <dbReference type="ARBA" id="ARBA00022448"/>
    </source>
</evidence>
<dbReference type="PANTHER" id="PTHR30294:SF29">
    <property type="entry name" value="MULTIDRUG ABC TRANSPORTER PERMEASE YBHS-RELATED"/>
    <property type="match status" value="1"/>
</dbReference>
<keyword evidence="5 9" id="KW-0812">Transmembrane</keyword>
<gene>
    <name evidence="11" type="ORF">Rai3103_14620</name>
</gene>
<keyword evidence="4 9" id="KW-1003">Cell membrane</keyword>
<dbReference type="InterPro" id="IPR051449">
    <property type="entry name" value="ABC-2_transporter_component"/>
</dbReference>
<dbReference type="Pfam" id="PF12698">
    <property type="entry name" value="ABC2_membrane_3"/>
    <property type="match status" value="1"/>
</dbReference>
<feature type="transmembrane region" description="Helical" evidence="9">
    <location>
        <begin position="235"/>
        <end position="259"/>
    </location>
</feature>
<evidence type="ECO:0000256" key="1">
    <source>
        <dbReference type="ARBA" id="ARBA00004651"/>
    </source>
</evidence>
<evidence type="ECO:0000256" key="6">
    <source>
        <dbReference type="ARBA" id="ARBA00022989"/>
    </source>
</evidence>
<comment type="similarity">
    <text evidence="2 9">Belongs to the ABC-2 integral membrane protein family.</text>
</comment>
<organism evidence="11 12">
    <name type="scientific">Raineyella fluvialis</name>
    <dbReference type="NCBI Taxonomy" id="2662261"/>
    <lineage>
        <taxon>Bacteria</taxon>
        <taxon>Bacillati</taxon>
        <taxon>Actinomycetota</taxon>
        <taxon>Actinomycetes</taxon>
        <taxon>Propionibacteriales</taxon>
        <taxon>Propionibacteriaceae</taxon>
        <taxon>Raineyella</taxon>
    </lineage>
</organism>
<dbReference type="GO" id="GO:0140359">
    <property type="term" value="F:ABC-type transporter activity"/>
    <property type="evidence" value="ECO:0007669"/>
    <property type="project" value="InterPro"/>
</dbReference>
<accession>A0A5Q2FCL4</accession>
<dbReference type="InterPro" id="IPR013525">
    <property type="entry name" value="ABC2_TM"/>
</dbReference>
<dbReference type="InterPro" id="IPR047817">
    <property type="entry name" value="ABC2_TM_bact-type"/>
</dbReference>
<keyword evidence="6 9" id="KW-1133">Transmembrane helix</keyword>
<dbReference type="PROSITE" id="PS51012">
    <property type="entry name" value="ABC_TM2"/>
    <property type="match status" value="1"/>
</dbReference>
<evidence type="ECO:0000256" key="9">
    <source>
        <dbReference type="RuleBase" id="RU361157"/>
    </source>
</evidence>
<evidence type="ECO:0000259" key="10">
    <source>
        <dbReference type="PROSITE" id="PS51012"/>
    </source>
</evidence>
<dbReference type="Gene3D" id="3.40.1710.10">
    <property type="entry name" value="abc type-2 transporter like domain"/>
    <property type="match status" value="1"/>
</dbReference>
<reference evidence="11 12" key="1">
    <citation type="submission" date="2019-10" db="EMBL/GenBank/DDBJ databases">
        <title>Genomic analysis of Raineyella sp. CBA3103.</title>
        <authorList>
            <person name="Roh S.W."/>
        </authorList>
    </citation>
    <scope>NUCLEOTIDE SEQUENCE [LARGE SCALE GENOMIC DNA]</scope>
    <source>
        <strain evidence="11 12">CBA3103</strain>
    </source>
</reference>
<dbReference type="EMBL" id="CP045725">
    <property type="protein sequence ID" value="QGF24662.1"/>
    <property type="molecule type" value="Genomic_DNA"/>
</dbReference>
<keyword evidence="8" id="KW-0046">Antibiotic resistance</keyword>
<dbReference type="KEGG" id="rain:Rai3103_14620"/>
<feature type="transmembrane region" description="Helical" evidence="9">
    <location>
        <begin position="26"/>
        <end position="44"/>
    </location>
</feature>
<comment type="subcellular location">
    <subcellularLocation>
        <location evidence="1 9">Cell membrane</location>
        <topology evidence="1 9">Multi-pass membrane protein</topology>
    </subcellularLocation>
</comment>
<feature type="transmembrane region" description="Helical" evidence="9">
    <location>
        <begin position="183"/>
        <end position="201"/>
    </location>
</feature>
<dbReference type="InterPro" id="IPR000412">
    <property type="entry name" value="ABC_2_transport"/>
</dbReference>
<feature type="transmembrane region" description="Helical" evidence="9">
    <location>
        <begin position="354"/>
        <end position="375"/>
    </location>
</feature>
<dbReference type="PRINTS" id="PR00164">
    <property type="entry name" value="ABC2TRNSPORT"/>
</dbReference>
<feature type="transmembrane region" description="Helical" evidence="9">
    <location>
        <begin position="265"/>
        <end position="286"/>
    </location>
</feature>
<evidence type="ECO:0000256" key="7">
    <source>
        <dbReference type="ARBA" id="ARBA00023136"/>
    </source>
</evidence>
<protein>
    <recommendedName>
        <fullName evidence="9">Transport permease protein</fullName>
    </recommendedName>
</protein>
<dbReference type="PANTHER" id="PTHR30294">
    <property type="entry name" value="MEMBRANE COMPONENT OF ABC TRANSPORTER YHHJ-RELATED"/>
    <property type="match status" value="1"/>
</dbReference>
<evidence type="ECO:0000256" key="2">
    <source>
        <dbReference type="ARBA" id="ARBA00007783"/>
    </source>
</evidence>
<feature type="domain" description="ABC transmembrane type-2" evidence="10">
    <location>
        <begin position="150"/>
        <end position="379"/>
    </location>
</feature>
<dbReference type="AlphaFoldDB" id="A0A5Q2FCL4"/>
<proteinExistence type="inferred from homology"/>
<dbReference type="GO" id="GO:0043190">
    <property type="term" value="C:ATP-binding cassette (ABC) transporter complex"/>
    <property type="evidence" value="ECO:0007669"/>
    <property type="project" value="InterPro"/>
</dbReference>
<keyword evidence="7 9" id="KW-0472">Membrane</keyword>
<feature type="transmembrane region" description="Helical" evidence="9">
    <location>
        <begin position="298"/>
        <end position="325"/>
    </location>
</feature>
<evidence type="ECO:0000256" key="8">
    <source>
        <dbReference type="ARBA" id="ARBA00023251"/>
    </source>
</evidence>
<keyword evidence="3 9" id="KW-0813">Transport</keyword>
<dbReference type="GO" id="GO:0046677">
    <property type="term" value="P:response to antibiotic"/>
    <property type="evidence" value="ECO:0007669"/>
    <property type="project" value="UniProtKB-KW"/>
</dbReference>